<dbReference type="GO" id="GO:0003677">
    <property type="term" value="F:DNA binding"/>
    <property type="evidence" value="ECO:0007669"/>
    <property type="project" value="UniProtKB-KW"/>
</dbReference>
<evidence type="ECO:0000256" key="1">
    <source>
        <dbReference type="ARBA" id="ARBA00023125"/>
    </source>
</evidence>
<dbReference type="RefSeq" id="WP_345765557.1">
    <property type="nucleotide sequence ID" value="NZ_CP154834.1"/>
</dbReference>
<keyword evidence="4" id="KW-1185">Reference proteome</keyword>
<proteinExistence type="predicted"/>
<dbReference type="Gene3D" id="1.10.150.130">
    <property type="match status" value="1"/>
</dbReference>
<protein>
    <submittedName>
        <fullName evidence="3">Phage integrase SAM-like domain-containing protein</fullName>
    </submittedName>
</protein>
<dbReference type="InterPro" id="IPR011010">
    <property type="entry name" value="DNA_brk_join_enz"/>
</dbReference>
<dbReference type="Proteomes" id="UP001463665">
    <property type="component" value="Chromosome"/>
</dbReference>
<sequence>MIFSFYLSRKSSGSECQIYFSFTSCSSQKANHNIRLPLFISRGDWDDEKQRPLNIYGKKYKKLNHILNLIKIKAAELIEEKPEVSTKTASAILRKICLEETPQFAEGTFLTLMNDYLELKKNSVCLSTYRRYQVFARLMEKFEGFLCKCMYTEEIDNHFIKQFYEFGRKEQYTESTIQRSAEFIKTILNFAELKGIRTHVRQITIPKSKVQRKVMTLDEKEINKIRQSRVPKKLQQAKDWLVISCYTGQRISDFMKFSNTQLTNIDGKKCISFVQQKTGKEKCASASSDCPQNHGPLRKYLSATSGSIYL</sequence>
<evidence type="ECO:0000259" key="2">
    <source>
        <dbReference type="Pfam" id="PF13102"/>
    </source>
</evidence>
<organism evidence="3 4">
    <name type="scientific">Chryseobacterium endophyticum</name>
    <dbReference type="NCBI Taxonomy" id="1854762"/>
    <lineage>
        <taxon>Bacteria</taxon>
        <taxon>Pseudomonadati</taxon>
        <taxon>Bacteroidota</taxon>
        <taxon>Flavobacteriia</taxon>
        <taxon>Flavobacteriales</taxon>
        <taxon>Weeksellaceae</taxon>
        <taxon>Chryseobacterium group</taxon>
        <taxon>Chryseobacterium</taxon>
    </lineage>
</organism>
<dbReference type="InterPro" id="IPR025269">
    <property type="entry name" value="SAM-like_dom"/>
</dbReference>
<evidence type="ECO:0000313" key="4">
    <source>
        <dbReference type="Proteomes" id="UP001463665"/>
    </source>
</evidence>
<evidence type="ECO:0000313" key="3">
    <source>
        <dbReference type="EMBL" id="XAO72834.1"/>
    </source>
</evidence>
<gene>
    <name evidence="3" type="ORF">AAFP95_13300</name>
</gene>
<dbReference type="AlphaFoldDB" id="A0AAU6WK26"/>
<keyword evidence="1" id="KW-0238">DNA-binding</keyword>
<reference evidence="3 4" key="1">
    <citation type="submission" date="2024-04" db="EMBL/GenBank/DDBJ databases">
        <title>Genome sequencing and assembly of rice foliar adapted Chryseobacterium endophyticum OsEnb-ALM-A6.</title>
        <authorList>
            <person name="Kumar S."/>
            <person name="Javed M."/>
            <person name="Chouhan V."/>
            <person name="Charishma K."/>
            <person name="Patel A."/>
            <person name="Kumar M."/>
            <person name="Sahu K.P."/>
            <person name="Kumar A."/>
        </authorList>
    </citation>
    <scope>NUCLEOTIDE SEQUENCE [LARGE SCALE GENOMIC DNA]</scope>
    <source>
        <strain evidence="3 4">OsEnb-ALM-A6</strain>
    </source>
</reference>
<feature type="domain" description="Phage integrase SAM-like" evidence="2">
    <location>
        <begin position="108"/>
        <end position="196"/>
    </location>
</feature>
<accession>A0AAU6WK26</accession>
<dbReference type="Pfam" id="PF13102">
    <property type="entry name" value="Phage_int_SAM_5"/>
    <property type="match status" value="1"/>
</dbReference>
<dbReference type="EMBL" id="CP154834">
    <property type="protein sequence ID" value="XAO72834.1"/>
    <property type="molecule type" value="Genomic_DNA"/>
</dbReference>
<name>A0AAU6WK26_9FLAO</name>
<dbReference type="SUPFAM" id="SSF56349">
    <property type="entry name" value="DNA breaking-rejoining enzymes"/>
    <property type="match status" value="1"/>
</dbReference>
<dbReference type="InterPro" id="IPR010998">
    <property type="entry name" value="Integrase_recombinase_N"/>
</dbReference>